<evidence type="ECO:0000313" key="3">
    <source>
        <dbReference type="Proteomes" id="UP001221142"/>
    </source>
</evidence>
<dbReference type="AlphaFoldDB" id="A0AAD7FHV7"/>
<dbReference type="EMBL" id="JARKIF010000018">
    <property type="protein sequence ID" value="KAJ7619618.1"/>
    <property type="molecule type" value="Genomic_DNA"/>
</dbReference>
<accession>A0AAD7FHV7</accession>
<name>A0AAD7FHV7_9AGAR</name>
<evidence type="ECO:0000313" key="2">
    <source>
        <dbReference type="EMBL" id="KAJ7619618.1"/>
    </source>
</evidence>
<feature type="region of interest" description="Disordered" evidence="1">
    <location>
        <begin position="205"/>
        <end position="227"/>
    </location>
</feature>
<gene>
    <name evidence="2" type="ORF">FB45DRAFT_1033466</name>
</gene>
<comment type="caution">
    <text evidence="2">The sequence shown here is derived from an EMBL/GenBank/DDBJ whole genome shotgun (WGS) entry which is preliminary data.</text>
</comment>
<protein>
    <submittedName>
        <fullName evidence="2">Uncharacterized protein</fullName>
    </submittedName>
</protein>
<dbReference type="Proteomes" id="UP001221142">
    <property type="component" value="Unassembled WGS sequence"/>
</dbReference>
<reference evidence="2" key="1">
    <citation type="submission" date="2023-03" db="EMBL/GenBank/DDBJ databases">
        <title>Massive genome expansion in bonnet fungi (Mycena s.s.) driven by repeated elements and novel gene families across ecological guilds.</title>
        <authorList>
            <consortium name="Lawrence Berkeley National Laboratory"/>
            <person name="Harder C.B."/>
            <person name="Miyauchi S."/>
            <person name="Viragh M."/>
            <person name="Kuo A."/>
            <person name="Thoen E."/>
            <person name="Andreopoulos B."/>
            <person name="Lu D."/>
            <person name="Skrede I."/>
            <person name="Drula E."/>
            <person name="Henrissat B."/>
            <person name="Morin E."/>
            <person name="Kohler A."/>
            <person name="Barry K."/>
            <person name="LaButti K."/>
            <person name="Morin E."/>
            <person name="Salamov A."/>
            <person name="Lipzen A."/>
            <person name="Mereny Z."/>
            <person name="Hegedus B."/>
            <person name="Baldrian P."/>
            <person name="Stursova M."/>
            <person name="Weitz H."/>
            <person name="Taylor A."/>
            <person name="Grigoriev I.V."/>
            <person name="Nagy L.G."/>
            <person name="Martin F."/>
            <person name="Kauserud H."/>
        </authorList>
    </citation>
    <scope>NUCLEOTIDE SEQUENCE</scope>
    <source>
        <strain evidence="2">9284</strain>
    </source>
</reference>
<evidence type="ECO:0000256" key="1">
    <source>
        <dbReference type="SAM" id="MobiDB-lite"/>
    </source>
</evidence>
<keyword evidence="3" id="KW-1185">Reference proteome</keyword>
<sequence length="227" mass="25759">MNPDEMNPDYDDEDIACAVEDVVSLLGDKTAQFAGFPVDPTQLQLQHGGISDLVGNAMLRRIISRKLPGYFMTRRAVWERVRDVLTSDAVSAAVVDRLGWKVPSDLEKAQFFFLVVLTCDDEPDLEPVLCEWAEEFYRSLAIIARDTLYPNDSWVKQASDYAVDAEKLAALESVKAYFEVYKATGRPPSPNPNWRDLMPSLFDERTPMDEISNDSQRPIRPLLKRAR</sequence>
<proteinExistence type="predicted"/>
<organism evidence="2 3">
    <name type="scientific">Roridomyces roridus</name>
    <dbReference type="NCBI Taxonomy" id="1738132"/>
    <lineage>
        <taxon>Eukaryota</taxon>
        <taxon>Fungi</taxon>
        <taxon>Dikarya</taxon>
        <taxon>Basidiomycota</taxon>
        <taxon>Agaricomycotina</taxon>
        <taxon>Agaricomycetes</taxon>
        <taxon>Agaricomycetidae</taxon>
        <taxon>Agaricales</taxon>
        <taxon>Marasmiineae</taxon>
        <taxon>Mycenaceae</taxon>
        <taxon>Roridomyces</taxon>
    </lineage>
</organism>